<protein>
    <submittedName>
        <fullName evidence="2">Uncharacterized protein</fullName>
    </submittedName>
</protein>
<dbReference type="EMBL" id="CQQC01003146">
    <property type="protein sequence ID" value="CNX47642.1"/>
    <property type="molecule type" value="Genomic_DNA"/>
</dbReference>
<reference evidence="2 3" key="1">
    <citation type="submission" date="2015-03" db="EMBL/GenBank/DDBJ databases">
        <authorList>
            <consortium name="Pathogen Informatics"/>
        </authorList>
    </citation>
    <scope>NUCLEOTIDE SEQUENCE [LARGE SCALE GENOMIC DNA]</scope>
    <source>
        <strain evidence="2 3">D00501624</strain>
    </source>
</reference>
<sequence length="81" mass="8659">MRSSRARAVISIPGVQKPHCSPWQRMNPSCTGSSWPSGPAKPSTVRMLCPEAITASIVQDFTGTPSTSTTHVPQLLVSQPQ</sequence>
<proteinExistence type="predicted"/>
<evidence type="ECO:0000313" key="2">
    <source>
        <dbReference type="EMBL" id="CNX47642.1"/>
    </source>
</evidence>
<evidence type="ECO:0000256" key="1">
    <source>
        <dbReference type="SAM" id="MobiDB-lite"/>
    </source>
</evidence>
<dbReference type="AlphaFoldDB" id="A0A655G0C0"/>
<accession>A0A655G0C0</accession>
<dbReference type="Proteomes" id="UP000039217">
    <property type="component" value="Unassembled WGS sequence"/>
</dbReference>
<organism evidence="2 3">
    <name type="scientific">Mycobacterium tuberculosis</name>
    <dbReference type="NCBI Taxonomy" id="1773"/>
    <lineage>
        <taxon>Bacteria</taxon>
        <taxon>Bacillati</taxon>
        <taxon>Actinomycetota</taxon>
        <taxon>Actinomycetes</taxon>
        <taxon>Mycobacteriales</taxon>
        <taxon>Mycobacteriaceae</taxon>
        <taxon>Mycobacterium</taxon>
        <taxon>Mycobacterium tuberculosis complex</taxon>
    </lineage>
</organism>
<evidence type="ECO:0000313" key="3">
    <source>
        <dbReference type="Proteomes" id="UP000039217"/>
    </source>
</evidence>
<feature type="region of interest" description="Disordered" evidence="1">
    <location>
        <begin position="23"/>
        <end position="43"/>
    </location>
</feature>
<feature type="compositionally biased region" description="Polar residues" evidence="1">
    <location>
        <begin position="24"/>
        <end position="36"/>
    </location>
</feature>
<gene>
    <name evidence="2" type="ORF">ERS007661_04644</name>
</gene>
<name>A0A655G0C0_MYCTX</name>
<feature type="region of interest" description="Disordered" evidence="1">
    <location>
        <begin position="62"/>
        <end position="81"/>
    </location>
</feature>